<dbReference type="Proteomes" id="UP001623330">
    <property type="component" value="Unassembled WGS sequence"/>
</dbReference>
<evidence type="ECO:0000256" key="1">
    <source>
        <dbReference type="ARBA" id="ARBA00004167"/>
    </source>
</evidence>
<feature type="chain" id="PRO_5046343050" description="V-type proton ATPase subunit S1/VOA1 transmembrane domain-containing protein" evidence="6">
    <location>
        <begin position="18"/>
        <end position="242"/>
    </location>
</feature>
<evidence type="ECO:0000313" key="8">
    <source>
        <dbReference type="EMBL" id="KAL3232360.1"/>
    </source>
</evidence>
<evidence type="ECO:0000256" key="3">
    <source>
        <dbReference type="ARBA" id="ARBA00022989"/>
    </source>
</evidence>
<keyword evidence="6" id="KW-0732">Signal</keyword>
<evidence type="ECO:0000256" key="4">
    <source>
        <dbReference type="ARBA" id="ARBA00023136"/>
    </source>
</evidence>
<feature type="signal peptide" evidence="6">
    <location>
        <begin position="1"/>
        <end position="17"/>
    </location>
</feature>
<reference evidence="8 9" key="1">
    <citation type="submission" date="2024-05" db="EMBL/GenBank/DDBJ databases">
        <title>Long read based assembly of the Candida bracarensis genome reveals expanded adhesin content.</title>
        <authorList>
            <person name="Marcet-Houben M."/>
            <person name="Ksiezopolska E."/>
            <person name="Gabaldon T."/>
        </authorList>
    </citation>
    <scope>NUCLEOTIDE SEQUENCE [LARGE SCALE GENOMIC DNA]</scope>
    <source>
        <strain evidence="8 9">CBM6</strain>
    </source>
</reference>
<comment type="subcellular location">
    <subcellularLocation>
        <location evidence="1">Membrane</location>
        <topology evidence="1">Single-pass membrane protein</topology>
    </subcellularLocation>
</comment>
<evidence type="ECO:0000256" key="5">
    <source>
        <dbReference type="SAM" id="Phobius"/>
    </source>
</evidence>
<evidence type="ECO:0000256" key="6">
    <source>
        <dbReference type="SAM" id="SignalP"/>
    </source>
</evidence>
<keyword evidence="3 5" id="KW-1133">Transmembrane helix</keyword>
<keyword evidence="4 5" id="KW-0472">Membrane</keyword>
<evidence type="ECO:0000256" key="2">
    <source>
        <dbReference type="ARBA" id="ARBA00022692"/>
    </source>
</evidence>
<feature type="transmembrane region" description="Helical" evidence="5">
    <location>
        <begin position="199"/>
        <end position="221"/>
    </location>
</feature>
<organism evidence="8 9">
    <name type="scientific">Nakaseomyces bracarensis</name>
    <dbReference type="NCBI Taxonomy" id="273131"/>
    <lineage>
        <taxon>Eukaryota</taxon>
        <taxon>Fungi</taxon>
        <taxon>Dikarya</taxon>
        <taxon>Ascomycota</taxon>
        <taxon>Saccharomycotina</taxon>
        <taxon>Saccharomycetes</taxon>
        <taxon>Saccharomycetales</taxon>
        <taxon>Saccharomycetaceae</taxon>
        <taxon>Nakaseomyces</taxon>
    </lineage>
</organism>
<accession>A0ABR4NUF6</accession>
<evidence type="ECO:0000313" key="9">
    <source>
        <dbReference type="Proteomes" id="UP001623330"/>
    </source>
</evidence>
<evidence type="ECO:0000259" key="7">
    <source>
        <dbReference type="Pfam" id="PF20520"/>
    </source>
</evidence>
<proteinExistence type="predicted"/>
<sequence>MVSLYVLICCILNIVSALYVFPSDRKISKADYTNILEGKADYPTLIFDFSDYTKADLASGNIGGLIEQSQYLPQLDGIHSTKSSLKFVEDIEQEGDYRLKVLAFKPMKETTDVITLQKFVTFVHNTLYAKYNVKPTMIMIRSPEGTNAKMNNIVENIEESVEELLDDLGVLEYLEDHDGDIDNGDDKKHSEEHRIWTEGLLMCLIVSFILLGILLVALSWLSSLTISYGALEKQTAPSKKTN</sequence>
<protein>
    <recommendedName>
        <fullName evidence="7">V-type proton ATPase subunit S1/VOA1 transmembrane domain-containing protein</fullName>
    </recommendedName>
</protein>
<keyword evidence="2 5" id="KW-0812">Transmembrane</keyword>
<gene>
    <name evidence="8" type="ORF">RNJ44_04276</name>
</gene>
<dbReference type="EMBL" id="JBEVYD010000005">
    <property type="protein sequence ID" value="KAL3232360.1"/>
    <property type="molecule type" value="Genomic_DNA"/>
</dbReference>
<feature type="domain" description="V-type proton ATPase subunit S1/VOA1 transmembrane" evidence="7">
    <location>
        <begin position="195"/>
        <end position="233"/>
    </location>
</feature>
<dbReference type="InterPro" id="IPR046756">
    <property type="entry name" value="VAS1/VOA1_TM"/>
</dbReference>
<name>A0ABR4NUF6_9SACH</name>
<comment type="caution">
    <text evidence="8">The sequence shown here is derived from an EMBL/GenBank/DDBJ whole genome shotgun (WGS) entry which is preliminary data.</text>
</comment>
<keyword evidence="9" id="KW-1185">Reference proteome</keyword>
<dbReference type="Pfam" id="PF20520">
    <property type="entry name" value="Ac45-VOA1_TM"/>
    <property type="match status" value="1"/>
</dbReference>